<dbReference type="CDD" id="cd03784">
    <property type="entry name" value="GT1_Gtf-like"/>
    <property type="match status" value="1"/>
</dbReference>
<protein>
    <recommendedName>
        <fullName evidence="1">Erythromycin biosynthesis protein CIII-like C-terminal domain-containing protein</fullName>
    </recommendedName>
</protein>
<dbReference type="Pfam" id="PF06722">
    <property type="entry name" value="EryCIII-like_C"/>
    <property type="match status" value="1"/>
</dbReference>
<reference evidence="2 3" key="1">
    <citation type="submission" date="2014-12" db="EMBL/GenBank/DDBJ databases">
        <title>Genome sequencing of Brevundimonas nasdae TPW30.</title>
        <authorList>
            <person name="Tan P.W."/>
            <person name="Chan K.-G."/>
        </authorList>
    </citation>
    <scope>NUCLEOTIDE SEQUENCE [LARGE SCALE GENOMIC DNA]</scope>
    <source>
        <strain evidence="2 3">TPW30</strain>
    </source>
</reference>
<dbReference type="PANTHER" id="PTHR48050:SF13">
    <property type="entry name" value="STEROL 3-BETA-GLUCOSYLTRANSFERASE UGT80A2"/>
    <property type="match status" value="1"/>
</dbReference>
<dbReference type="InterPro" id="IPR002213">
    <property type="entry name" value="UDP_glucos_trans"/>
</dbReference>
<proteinExistence type="predicted"/>
<dbReference type="Gene3D" id="3.40.50.2000">
    <property type="entry name" value="Glycogen Phosphorylase B"/>
    <property type="match status" value="2"/>
</dbReference>
<dbReference type="STRING" id="172043.RM53_16480"/>
<evidence type="ECO:0000259" key="1">
    <source>
        <dbReference type="Pfam" id="PF06722"/>
    </source>
</evidence>
<organism evidence="2 3">
    <name type="scientific">Brevundimonas nasdae</name>
    <dbReference type="NCBI Taxonomy" id="172043"/>
    <lineage>
        <taxon>Bacteria</taxon>
        <taxon>Pseudomonadati</taxon>
        <taxon>Pseudomonadota</taxon>
        <taxon>Alphaproteobacteria</taxon>
        <taxon>Caulobacterales</taxon>
        <taxon>Caulobacteraceae</taxon>
        <taxon>Brevundimonas</taxon>
    </lineage>
</organism>
<evidence type="ECO:0000313" key="2">
    <source>
        <dbReference type="EMBL" id="KIC53482.1"/>
    </source>
</evidence>
<dbReference type="Proteomes" id="UP000031166">
    <property type="component" value="Unassembled WGS sequence"/>
</dbReference>
<feature type="domain" description="Erythromycin biosynthesis protein CIII-like C-terminal" evidence="1">
    <location>
        <begin position="274"/>
        <end position="397"/>
    </location>
</feature>
<dbReference type="EMBL" id="JWSY01000060">
    <property type="protein sequence ID" value="KIC53482.1"/>
    <property type="molecule type" value="Genomic_DNA"/>
</dbReference>
<dbReference type="PANTHER" id="PTHR48050">
    <property type="entry name" value="STEROL 3-BETA-GLUCOSYLTRANSFERASE"/>
    <property type="match status" value="1"/>
</dbReference>
<dbReference type="GO" id="GO:0017000">
    <property type="term" value="P:antibiotic biosynthetic process"/>
    <property type="evidence" value="ECO:0007669"/>
    <property type="project" value="UniProtKB-ARBA"/>
</dbReference>
<accession>A0A0B4CA74</accession>
<dbReference type="InterPro" id="IPR050426">
    <property type="entry name" value="Glycosyltransferase_28"/>
</dbReference>
<dbReference type="InterPro" id="IPR010610">
    <property type="entry name" value="EryCIII-like_C"/>
</dbReference>
<name>A0A0B4CA74_9CAUL</name>
<gene>
    <name evidence="2" type="ORF">RM53_16480</name>
</gene>
<evidence type="ECO:0000313" key="3">
    <source>
        <dbReference type="Proteomes" id="UP000031166"/>
    </source>
</evidence>
<dbReference type="GO" id="GO:0008194">
    <property type="term" value="F:UDP-glycosyltransferase activity"/>
    <property type="evidence" value="ECO:0007669"/>
    <property type="project" value="InterPro"/>
</dbReference>
<comment type="caution">
    <text evidence="2">The sequence shown here is derived from an EMBL/GenBank/DDBJ whole genome shotgun (WGS) entry which is preliminary data.</text>
</comment>
<dbReference type="GO" id="GO:0016758">
    <property type="term" value="F:hexosyltransferase activity"/>
    <property type="evidence" value="ECO:0007669"/>
    <property type="project" value="UniProtKB-ARBA"/>
</dbReference>
<dbReference type="SUPFAM" id="SSF53756">
    <property type="entry name" value="UDP-Glycosyltransferase/glycogen phosphorylase"/>
    <property type="match status" value="1"/>
</dbReference>
<dbReference type="AlphaFoldDB" id="A0A0B4CA74"/>
<sequence length="425" mass="45733">MRVLFTTFEGGGHVPAPLLAAAALRDLGHDVLIVSDSCNAPAAEAKSLPFKSWRRAPDRGALGAASGGLSDWKTRWPPAVIRRICVDVATGPAAAYAQDTLEFAAEFEPDVIVSNELLFGVMMAAEKRGTPLALLTANLWCFPTREDVPPFGPGYTLAKSQSDLARDAVTRKLIRKFFDAGLPDLNVARAQVGLSPLLHTLDQLDVARRILIGASAAFDFDVAESSGRYAYCGPLFETPNWADGTAEMPDNGRPNVLISFGTTFQDQKSVLLRTMAAVETLPINVIVTLGPALADAKMPQIANVRVLAQASHDDIVPQCAAVICHGGHGTVLRPLKHGVPLVVMPMGRDHADNAARLEWLGAGVRLSERASSCQIKRALVQVLDDARYRENAQRFAKRLSDCDVSSRRAADWIASLVRTDQVLAA</sequence>